<name>A0A5B7GIQ5_PORTR</name>
<evidence type="ECO:0000313" key="2">
    <source>
        <dbReference type="EMBL" id="MPC57323.1"/>
    </source>
</evidence>
<reference evidence="2 3" key="1">
    <citation type="submission" date="2019-05" db="EMBL/GenBank/DDBJ databases">
        <title>Another draft genome of Portunus trituberculatus and its Hox gene families provides insights of decapod evolution.</title>
        <authorList>
            <person name="Jeong J.-H."/>
            <person name="Song I."/>
            <person name="Kim S."/>
            <person name="Choi T."/>
            <person name="Kim D."/>
            <person name="Ryu S."/>
            <person name="Kim W."/>
        </authorList>
    </citation>
    <scope>NUCLEOTIDE SEQUENCE [LARGE SCALE GENOMIC DNA]</scope>
    <source>
        <tissue evidence="2">Muscle</tissue>
    </source>
</reference>
<dbReference type="Proteomes" id="UP000324222">
    <property type="component" value="Unassembled WGS sequence"/>
</dbReference>
<comment type="caution">
    <text evidence="2">The sequence shown here is derived from an EMBL/GenBank/DDBJ whole genome shotgun (WGS) entry which is preliminary data.</text>
</comment>
<dbReference type="AlphaFoldDB" id="A0A5B7GIQ5"/>
<evidence type="ECO:0008006" key="4">
    <source>
        <dbReference type="Google" id="ProtNLM"/>
    </source>
</evidence>
<feature type="chain" id="PRO_5023082731" description="Secreted protein" evidence="1">
    <location>
        <begin position="22"/>
        <end position="174"/>
    </location>
</feature>
<gene>
    <name evidence="2" type="ORF">E2C01_051301</name>
</gene>
<proteinExistence type="predicted"/>
<protein>
    <recommendedName>
        <fullName evidence="4">Secreted protein</fullName>
    </recommendedName>
</protein>
<feature type="signal peptide" evidence="1">
    <location>
        <begin position="1"/>
        <end position="21"/>
    </location>
</feature>
<evidence type="ECO:0000313" key="3">
    <source>
        <dbReference type="Proteomes" id="UP000324222"/>
    </source>
</evidence>
<keyword evidence="3" id="KW-1185">Reference proteome</keyword>
<dbReference type="EMBL" id="VSRR010014692">
    <property type="protein sequence ID" value="MPC57323.1"/>
    <property type="molecule type" value="Genomic_DNA"/>
</dbReference>
<organism evidence="2 3">
    <name type="scientific">Portunus trituberculatus</name>
    <name type="common">Swimming crab</name>
    <name type="synonym">Neptunus trituberculatus</name>
    <dbReference type="NCBI Taxonomy" id="210409"/>
    <lineage>
        <taxon>Eukaryota</taxon>
        <taxon>Metazoa</taxon>
        <taxon>Ecdysozoa</taxon>
        <taxon>Arthropoda</taxon>
        <taxon>Crustacea</taxon>
        <taxon>Multicrustacea</taxon>
        <taxon>Malacostraca</taxon>
        <taxon>Eumalacostraca</taxon>
        <taxon>Eucarida</taxon>
        <taxon>Decapoda</taxon>
        <taxon>Pleocyemata</taxon>
        <taxon>Brachyura</taxon>
        <taxon>Eubrachyura</taxon>
        <taxon>Portunoidea</taxon>
        <taxon>Portunidae</taxon>
        <taxon>Portuninae</taxon>
        <taxon>Portunus</taxon>
    </lineage>
</organism>
<evidence type="ECO:0000256" key="1">
    <source>
        <dbReference type="SAM" id="SignalP"/>
    </source>
</evidence>
<sequence length="174" mass="18753">MTSFMVPVFLLHSTCHHGLLCLLTQLSILCKDATTPQLPGRHTPAPPSNDAFRLQSLGSTRSCDFFPCRSTALRHLAPHGRAATTTHDSHHKAASLVFFPFKRVSLLSMARTHSNVWPLKASLRSRVSGSLGPLVPAGQEGLSCTTHSVGRYLITLGGRCPPACQPQPAPVHTC</sequence>
<keyword evidence="1" id="KW-0732">Signal</keyword>
<accession>A0A5B7GIQ5</accession>